<sequence>MNQHYCFLCGLLQAFSVWEEMALLPGVGAWPGLLAGGVLLLALGSNPVRVVGQNTDHNGTSTNPPPTPGPNITLIVVPIVVVGLLVIASAVLTWLFCVVRKKRQTEGTYRPSAEEQTGARSVETPDALKLPKEERLI</sequence>
<dbReference type="GeneTree" id="ENSGT00950000183101"/>
<reference evidence="3" key="2">
    <citation type="submission" date="2025-08" db="UniProtKB">
        <authorList>
            <consortium name="Ensembl"/>
        </authorList>
    </citation>
    <scope>IDENTIFICATION</scope>
</reference>
<evidence type="ECO:0000256" key="1">
    <source>
        <dbReference type="SAM" id="MobiDB-lite"/>
    </source>
</evidence>
<organism evidence="3 4">
    <name type="scientific">Esox lucius</name>
    <name type="common">Northern pike</name>
    <dbReference type="NCBI Taxonomy" id="8010"/>
    <lineage>
        <taxon>Eukaryota</taxon>
        <taxon>Metazoa</taxon>
        <taxon>Chordata</taxon>
        <taxon>Craniata</taxon>
        <taxon>Vertebrata</taxon>
        <taxon>Euteleostomi</taxon>
        <taxon>Actinopterygii</taxon>
        <taxon>Neopterygii</taxon>
        <taxon>Teleostei</taxon>
        <taxon>Protacanthopterygii</taxon>
        <taxon>Esociformes</taxon>
        <taxon>Esocidae</taxon>
        <taxon>Esox</taxon>
    </lineage>
</organism>
<evidence type="ECO:0008006" key="5">
    <source>
        <dbReference type="Google" id="ProtNLM"/>
    </source>
</evidence>
<dbReference type="Ensembl" id="ENSELUT00000099383.1">
    <property type="protein sequence ID" value="ENSELUP00000080955.1"/>
    <property type="gene ID" value="ENSELUG00000042930.1"/>
</dbReference>
<keyword evidence="2" id="KW-0472">Membrane</keyword>
<keyword evidence="2" id="KW-1133">Transmembrane helix</keyword>
<feature type="transmembrane region" description="Helical" evidence="2">
    <location>
        <begin position="72"/>
        <end position="99"/>
    </location>
</feature>
<proteinExistence type="predicted"/>
<evidence type="ECO:0000313" key="4">
    <source>
        <dbReference type="Proteomes" id="UP000265140"/>
    </source>
</evidence>
<evidence type="ECO:0000256" key="2">
    <source>
        <dbReference type="SAM" id="Phobius"/>
    </source>
</evidence>
<feature type="region of interest" description="Disordered" evidence="1">
    <location>
        <begin position="104"/>
        <end position="137"/>
    </location>
</feature>
<reference evidence="3" key="3">
    <citation type="submission" date="2025-09" db="UniProtKB">
        <authorList>
            <consortium name="Ensembl"/>
        </authorList>
    </citation>
    <scope>IDENTIFICATION</scope>
</reference>
<dbReference type="Proteomes" id="UP000265140">
    <property type="component" value="Chromosome 11"/>
</dbReference>
<keyword evidence="2" id="KW-0812">Transmembrane</keyword>
<evidence type="ECO:0000313" key="3">
    <source>
        <dbReference type="Ensembl" id="ENSELUP00000080955.1"/>
    </source>
</evidence>
<dbReference type="AlphaFoldDB" id="A0AAY5JYW4"/>
<accession>A0AAY5JYW4</accession>
<keyword evidence="4" id="KW-1185">Reference proteome</keyword>
<reference evidence="3 4" key="1">
    <citation type="submission" date="2020-02" db="EMBL/GenBank/DDBJ databases">
        <title>Esox lucius (northern pike) genome, fEsoLuc1, primary haplotype.</title>
        <authorList>
            <person name="Myers G."/>
            <person name="Karagic N."/>
            <person name="Meyer A."/>
            <person name="Pippel M."/>
            <person name="Reichard M."/>
            <person name="Winkler S."/>
            <person name="Tracey A."/>
            <person name="Sims Y."/>
            <person name="Howe K."/>
            <person name="Rhie A."/>
            <person name="Formenti G."/>
            <person name="Durbin R."/>
            <person name="Fedrigo O."/>
            <person name="Jarvis E.D."/>
        </authorList>
    </citation>
    <scope>NUCLEOTIDE SEQUENCE [LARGE SCALE GENOMIC DNA]</scope>
</reference>
<protein>
    <recommendedName>
        <fullName evidence="5">Crumbs homolog 3b</fullName>
    </recommendedName>
</protein>
<name>A0AAY5JYW4_ESOLU</name>